<evidence type="ECO:0000313" key="6">
    <source>
        <dbReference type="EMBL" id="RCK55236.1"/>
    </source>
</evidence>
<dbReference type="EC" id="4.2.1.96" evidence="3"/>
<accession>A0A367XNL7</accession>
<dbReference type="InterPro" id="IPR036428">
    <property type="entry name" value="PCD_sf"/>
</dbReference>
<protein>
    <recommendedName>
        <fullName evidence="3">4a-hydroxytetrahydrobiopterin dehydratase</fullName>
        <ecNumber evidence="3">4.2.1.96</ecNumber>
    </recommendedName>
    <alternativeName>
        <fullName evidence="5">4-alpha-hydroxy-tetrahydropterin dehydratase</fullName>
    </alternativeName>
</protein>
<dbReference type="CDD" id="cd00488">
    <property type="entry name" value="PCD_DCoH"/>
    <property type="match status" value="1"/>
</dbReference>
<evidence type="ECO:0000256" key="2">
    <source>
        <dbReference type="ARBA" id="ARBA00006472"/>
    </source>
</evidence>
<organism evidence="6 7">
    <name type="scientific">Candida viswanathii</name>
    <dbReference type="NCBI Taxonomy" id="5486"/>
    <lineage>
        <taxon>Eukaryota</taxon>
        <taxon>Fungi</taxon>
        <taxon>Dikarya</taxon>
        <taxon>Ascomycota</taxon>
        <taxon>Saccharomycotina</taxon>
        <taxon>Pichiomycetes</taxon>
        <taxon>Debaryomycetaceae</taxon>
        <taxon>Candida/Lodderomyces clade</taxon>
        <taxon>Candida</taxon>
    </lineage>
</organism>
<comment type="similarity">
    <text evidence="2">Belongs to the pterin-4-alpha-carbinolamine dehydratase family.</text>
</comment>
<evidence type="ECO:0000256" key="3">
    <source>
        <dbReference type="ARBA" id="ARBA00013252"/>
    </source>
</evidence>
<comment type="caution">
    <text evidence="6">The sequence shown here is derived from an EMBL/GenBank/DDBJ whole genome shotgun (WGS) entry which is preliminary data.</text>
</comment>
<dbReference type="GO" id="GO:0008124">
    <property type="term" value="F:4-alpha-hydroxytetrahydrobiopterin dehydratase activity"/>
    <property type="evidence" value="ECO:0007669"/>
    <property type="project" value="UniProtKB-EC"/>
</dbReference>
<dbReference type="EMBL" id="QLNQ01000030">
    <property type="protein sequence ID" value="RCK55236.1"/>
    <property type="molecule type" value="Genomic_DNA"/>
</dbReference>
<dbReference type="SUPFAM" id="SSF55248">
    <property type="entry name" value="PCD-like"/>
    <property type="match status" value="1"/>
</dbReference>
<keyword evidence="4" id="KW-0456">Lyase</keyword>
<reference evidence="6 7" key="1">
    <citation type="submission" date="2018-06" db="EMBL/GenBank/DDBJ databases">
        <title>Whole genome sequencing of Candida tropicalis (genome annotated by CSBL at Korea University).</title>
        <authorList>
            <person name="Ahn J."/>
        </authorList>
    </citation>
    <scope>NUCLEOTIDE SEQUENCE [LARGE SCALE GENOMIC DNA]</scope>
    <source>
        <strain evidence="6 7">ATCC 20962</strain>
    </source>
</reference>
<evidence type="ECO:0000313" key="7">
    <source>
        <dbReference type="Proteomes" id="UP000253472"/>
    </source>
</evidence>
<evidence type="ECO:0000256" key="5">
    <source>
        <dbReference type="ARBA" id="ARBA00030497"/>
    </source>
</evidence>
<dbReference type="Gene3D" id="3.30.1360.20">
    <property type="entry name" value="Transcriptional coactivator/pterin dehydratase"/>
    <property type="match status" value="1"/>
</dbReference>
<proteinExistence type="inferred from homology"/>
<dbReference type="GO" id="GO:0006729">
    <property type="term" value="P:tetrahydrobiopterin biosynthetic process"/>
    <property type="evidence" value="ECO:0007669"/>
    <property type="project" value="InterPro"/>
</dbReference>
<dbReference type="Proteomes" id="UP000253472">
    <property type="component" value="Unassembled WGS sequence"/>
</dbReference>
<dbReference type="InterPro" id="IPR001533">
    <property type="entry name" value="Pterin_deHydtase"/>
</dbReference>
<evidence type="ECO:0000256" key="1">
    <source>
        <dbReference type="ARBA" id="ARBA00001554"/>
    </source>
</evidence>
<dbReference type="PANTHER" id="PTHR12599:SF0">
    <property type="entry name" value="PTERIN-4-ALPHA-CARBINOLAMINE DEHYDRATASE"/>
    <property type="match status" value="1"/>
</dbReference>
<dbReference type="AlphaFoldDB" id="A0A367XNL7"/>
<name>A0A367XNL7_9ASCO</name>
<comment type="catalytic activity">
    <reaction evidence="1">
        <text>(4aS,6R)-4a-hydroxy-L-erythro-5,6,7,8-tetrahydrobiopterin = (6R)-L-erythro-6,7-dihydrobiopterin + H2O</text>
        <dbReference type="Rhea" id="RHEA:11920"/>
        <dbReference type="ChEBI" id="CHEBI:15377"/>
        <dbReference type="ChEBI" id="CHEBI:15642"/>
        <dbReference type="ChEBI" id="CHEBI:43120"/>
        <dbReference type="EC" id="4.2.1.96"/>
    </reaction>
</comment>
<dbReference type="STRING" id="5486.A0A367XNL7"/>
<evidence type="ECO:0000256" key="4">
    <source>
        <dbReference type="ARBA" id="ARBA00023239"/>
    </source>
</evidence>
<gene>
    <name evidence="6" type="ORF">Cantr_03632</name>
</gene>
<keyword evidence="7" id="KW-1185">Reference proteome</keyword>
<sequence>MSRRVLPALHEISIRQGLEKINQLGHPHWHVNIFDEPPCHALHVQYHLKNFKVTWEFLNSVAQLAASKKHHPTITTTYDKVDIRLTTHDADNNVTQDDLDMAEAIHKQYQDLLKST</sequence>
<dbReference type="PANTHER" id="PTHR12599">
    <property type="entry name" value="PTERIN-4-ALPHA-CARBINOLAMINE DEHYDRATASE"/>
    <property type="match status" value="1"/>
</dbReference>
<dbReference type="Pfam" id="PF01329">
    <property type="entry name" value="Pterin_4a"/>
    <property type="match status" value="1"/>
</dbReference>
<dbReference type="OrthoDB" id="277398at2759"/>